<evidence type="ECO:0000256" key="1">
    <source>
        <dbReference type="SAM" id="MobiDB-lite"/>
    </source>
</evidence>
<dbReference type="EMBL" id="VSRR010107453">
    <property type="protein sequence ID" value="MPC96810.1"/>
    <property type="molecule type" value="Genomic_DNA"/>
</dbReference>
<feature type="region of interest" description="Disordered" evidence="1">
    <location>
        <begin position="45"/>
        <end position="68"/>
    </location>
</feature>
<keyword evidence="3" id="KW-1185">Reference proteome</keyword>
<reference evidence="2 3" key="1">
    <citation type="submission" date="2019-05" db="EMBL/GenBank/DDBJ databases">
        <title>Another draft genome of Portunus trituberculatus and its Hox gene families provides insights of decapod evolution.</title>
        <authorList>
            <person name="Jeong J.-H."/>
            <person name="Song I."/>
            <person name="Kim S."/>
            <person name="Choi T."/>
            <person name="Kim D."/>
            <person name="Ryu S."/>
            <person name="Kim W."/>
        </authorList>
    </citation>
    <scope>NUCLEOTIDE SEQUENCE [LARGE SCALE GENOMIC DNA]</scope>
    <source>
        <tissue evidence="2">Muscle</tissue>
    </source>
</reference>
<name>A0A5B7JJ82_PORTR</name>
<dbReference type="AlphaFoldDB" id="A0A5B7JJ82"/>
<protein>
    <submittedName>
        <fullName evidence="2">Uncharacterized protein</fullName>
    </submittedName>
</protein>
<proteinExistence type="predicted"/>
<comment type="caution">
    <text evidence="2">The sequence shown here is derived from an EMBL/GenBank/DDBJ whole genome shotgun (WGS) entry which is preliminary data.</text>
</comment>
<sequence length="68" mass="7223">MEKLNANISIGASPEQVLTTRSGAQRVGAWQGLMRQCSALPCSPRMSRNGRRVGVEHREEDVGGGGGD</sequence>
<dbReference type="Proteomes" id="UP000324222">
    <property type="component" value="Unassembled WGS sequence"/>
</dbReference>
<organism evidence="2 3">
    <name type="scientific">Portunus trituberculatus</name>
    <name type="common">Swimming crab</name>
    <name type="synonym">Neptunus trituberculatus</name>
    <dbReference type="NCBI Taxonomy" id="210409"/>
    <lineage>
        <taxon>Eukaryota</taxon>
        <taxon>Metazoa</taxon>
        <taxon>Ecdysozoa</taxon>
        <taxon>Arthropoda</taxon>
        <taxon>Crustacea</taxon>
        <taxon>Multicrustacea</taxon>
        <taxon>Malacostraca</taxon>
        <taxon>Eumalacostraca</taxon>
        <taxon>Eucarida</taxon>
        <taxon>Decapoda</taxon>
        <taxon>Pleocyemata</taxon>
        <taxon>Brachyura</taxon>
        <taxon>Eubrachyura</taxon>
        <taxon>Portunoidea</taxon>
        <taxon>Portunidae</taxon>
        <taxon>Portuninae</taxon>
        <taxon>Portunus</taxon>
    </lineage>
</organism>
<gene>
    <name evidence="2" type="ORF">E2C01_092089</name>
</gene>
<evidence type="ECO:0000313" key="2">
    <source>
        <dbReference type="EMBL" id="MPC96810.1"/>
    </source>
</evidence>
<evidence type="ECO:0000313" key="3">
    <source>
        <dbReference type="Proteomes" id="UP000324222"/>
    </source>
</evidence>
<accession>A0A5B7JJ82</accession>